<name>A0ABV6R6V9_9MICO</name>
<sequence length="426" mass="45025">MSPENPAPVRLALVGTRGFGRVHVQNLRPLIAEGRAELVGVVDVAEPEADITAPWFLTLAELLAGLPEERKPEVVIIATPITTHTAMALEALAAGCHVALEKPPVRSLAEHWRLLRAAREAGRAVQVGFQARGGGGIDRLRGIVRDGELGEVLRVTAHGAWQRDRAYYARSRWAGLRRLGGERVADGVATNPLAHAVHAALTVAGIDRADQIASVTAEMRRAHDIEADDTTYLGIVPVEPGVPPVHCALVTTAPVQEEAWIEVVATRGRARLYYTADRAEITPVPLVPEQIVPAGVDPGDIRAVARREEYGRASLVENLLRHARDASVPLICPLESTSAFTAVLDATQSLPDPAPIGAEHVTWVGEGAAAHPVVEDIETWMHAALEAGAPFAEVGAPWGDAAAVRTWSPPPADATGPGASGTGDAA</sequence>
<dbReference type="Pfam" id="PF22725">
    <property type="entry name" value="GFO_IDH_MocA_C3"/>
    <property type="match status" value="1"/>
</dbReference>
<proteinExistence type="predicted"/>
<protein>
    <submittedName>
        <fullName evidence="6">Gfo/Idh/MocA family protein</fullName>
    </submittedName>
</protein>
<accession>A0ABV6R6V9</accession>
<evidence type="ECO:0000256" key="1">
    <source>
        <dbReference type="ARBA" id="ARBA00023002"/>
    </source>
</evidence>
<dbReference type="PANTHER" id="PTHR43818">
    <property type="entry name" value="BCDNA.GH03377"/>
    <property type="match status" value="1"/>
</dbReference>
<comment type="caution">
    <text evidence="6">The sequence shown here is derived from an EMBL/GenBank/DDBJ whole genome shotgun (WGS) entry which is preliminary data.</text>
</comment>
<dbReference type="InterPro" id="IPR055170">
    <property type="entry name" value="GFO_IDH_MocA-like_dom"/>
</dbReference>
<dbReference type="InterPro" id="IPR000683">
    <property type="entry name" value="Gfo/Idh/MocA-like_OxRdtase_N"/>
</dbReference>
<organism evidence="6 7">
    <name type="scientific">Brachybacterium hainanense</name>
    <dbReference type="NCBI Taxonomy" id="1541174"/>
    <lineage>
        <taxon>Bacteria</taxon>
        <taxon>Bacillati</taxon>
        <taxon>Actinomycetota</taxon>
        <taxon>Actinomycetes</taxon>
        <taxon>Micrococcales</taxon>
        <taxon>Dermabacteraceae</taxon>
        <taxon>Brachybacterium</taxon>
    </lineage>
</organism>
<dbReference type="SUPFAM" id="SSF51735">
    <property type="entry name" value="NAD(P)-binding Rossmann-fold domains"/>
    <property type="match status" value="1"/>
</dbReference>
<keyword evidence="1" id="KW-0560">Oxidoreductase</keyword>
<evidence type="ECO:0000259" key="5">
    <source>
        <dbReference type="Pfam" id="PF22725"/>
    </source>
</evidence>
<dbReference type="SUPFAM" id="SSF55347">
    <property type="entry name" value="Glyceraldehyde-3-phosphate dehydrogenase-like, C-terminal domain"/>
    <property type="match status" value="1"/>
</dbReference>
<dbReference type="InterPro" id="IPR050463">
    <property type="entry name" value="Gfo/Idh/MocA_oxidrdct_glycsds"/>
</dbReference>
<evidence type="ECO:0000256" key="2">
    <source>
        <dbReference type="ARBA" id="ARBA00023027"/>
    </source>
</evidence>
<keyword evidence="2" id="KW-0520">NAD</keyword>
<gene>
    <name evidence="6" type="ORF">ACFFF6_01980</name>
</gene>
<feature type="domain" description="GFO/IDH/MocA-like oxidoreductase" evidence="5">
    <location>
        <begin position="139"/>
        <end position="270"/>
    </location>
</feature>
<evidence type="ECO:0000256" key="3">
    <source>
        <dbReference type="SAM" id="MobiDB-lite"/>
    </source>
</evidence>
<dbReference type="Proteomes" id="UP001589793">
    <property type="component" value="Unassembled WGS sequence"/>
</dbReference>
<dbReference type="Gene3D" id="3.40.50.720">
    <property type="entry name" value="NAD(P)-binding Rossmann-like Domain"/>
    <property type="match status" value="1"/>
</dbReference>
<evidence type="ECO:0000259" key="4">
    <source>
        <dbReference type="Pfam" id="PF01408"/>
    </source>
</evidence>
<dbReference type="Gene3D" id="3.30.360.10">
    <property type="entry name" value="Dihydrodipicolinate Reductase, domain 2"/>
    <property type="match status" value="1"/>
</dbReference>
<dbReference type="PANTHER" id="PTHR43818:SF11">
    <property type="entry name" value="BCDNA.GH03377"/>
    <property type="match status" value="1"/>
</dbReference>
<reference evidence="6 7" key="1">
    <citation type="submission" date="2024-09" db="EMBL/GenBank/DDBJ databases">
        <authorList>
            <person name="Sun Q."/>
            <person name="Mori K."/>
        </authorList>
    </citation>
    <scope>NUCLEOTIDE SEQUENCE [LARGE SCALE GENOMIC DNA]</scope>
    <source>
        <strain evidence="6 7">CICC 10874</strain>
    </source>
</reference>
<dbReference type="InterPro" id="IPR036291">
    <property type="entry name" value="NAD(P)-bd_dom_sf"/>
</dbReference>
<feature type="domain" description="Gfo/Idh/MocA-like oxidoreductase N-terminal" evidence="4">
    <location>
        <begin position="10"/>
        <end position="129"/>
    </location>
</feature>
<feature type="region of interest" description="Disordered" evidence="3">
    <location>
        <begin position="407"/>
        <end position="426"/>
    </location>
</feature>
<evidence type="ECO:0000313" key="6">
    <source>
        <dbReference type="EMBL" id="MFC0672719.1"/>
    </source>
</evidence>
<dbReference type="RefSeq" id="WP_376977730.1">
    <property type="nucleotide sequence ID" value="NZ_JBHLSV010000002.1"/>
</dbReference>
<keyword evidence="7" id="KW-1185">Reference proteome</keyword>
<evidence type="ECO:0000313" key="7">
    <source>
        <dbReference type="Proteomes" id="UP001589793"/>
    </source>
</evidence>
<dbReference type="EMBL" id="JBHLSV010000002">
    <property type="protein sequence ID" value="MFC0672719.1"/>
    <property type="molecule type" value="Genomic_DNA"/>
</dbReference>
<dbReference type="Pfam" id="PF01408">
    <property type="entry name" value="GFO_IDH_MocA"/>
    <property type="match status" value="1"/>
</dbReference>